<dbReference type="EMBL" id="JBICYV010000003">
    <property type="protein sequence ID" value="MFG3010088.1"/>
    <property type="molecule type" value="Genomic_DNA"/>
</dbReference>
<sequence>MTHPVVARCITVPDRERQGVPLPADHPAGIPAPVSASKTQRITIVAGAALVAAVAMTASADTLADLGRSVGWGHRLAWSLPVSVDVLALVAGLAWLAAGSGRHLGRVLTLITVGVSVLLNAVGHLVSTGHLTTGPLLVIAVSAVPLSLRPLPSTSAPRSTRTGPCPLPKAPRRSGPPPPPRTPPGPNRRPQTSGLVATGPADQRIRLVRAVGSPPRGPFLRSSGPADRVSPGASGPACGPGGRFWTAEGRSPPADQQNCRPSLRRVLTAGGPPAGCPGWRTSPHT</sequence>
<feature type="transmembrane region" description="Helical" evidence="2">
    <location>
        <begin position="76"/>
        <end position="98"/>
    </location>
</feature>
<protein>
    <submittedName>
        <fullName evidence="3">DUF2637 domain-containing protein</fullName>
    </submittedName>
</protein>
<organism evidence="3 4">
    <name type="scientific">Streptomyces cinerochromogenes</name>
    <dbReference type="NCBI Taxonomy" id="66422"/>
    <lineage>
        <taxon>Bacteria</taxon>
        <taxon>Bacillati</taxon>
        <taxon>Actinomycetota</taxon>
        <taxon>Actinomycetes</taxon>
        <taxon>Kitasatosporales</taxon>
        <taxon>Streptomycetaceae</taxon>
        <taxon>Streptomyces</taxon>
    </lineage>
</organism>
<evidence type="ECO:0000313" key="4">
    <source>
        <dbReference type="Proteomes" id="UP001604267"/>
    </source>
</evidence>
<dbReference type="Proteomes" id="UP001604267">
    <property type="component" value="Unassembled WGS sequence"/>
</dbReference>
<evidence type="ECO:0000256" key="2">
    <source>
        <dbReference type="SAM" id="Phobius"/>
    </source>
</evidence>
<feature type="transmembrane region" description="Helical" evidence="2">
    <location>
        <begin position="42"/>
        <end position="64"/>
    </location>
</feature>
<dbReference type="RefSeq" id="WP_392816118.1">
    <property type="nucleotide sequence ID" value="NZ_JBICYV010000003.1"/>
</dbReference>
<gene>
    <name evidence="3" type="ORF">ACGFZB_06465</name>
</gene>
<feature type="region of interest" description="Disordered" evidence="1">
    <location>
        <begin position="266"/>
        <end position="285"/>
    </location>
</feature>
<keyword evidence="2" id="KW-0812">Transmembrane</keyword>
<feature type="region of interest" description="Disordered" evidence="1">
    <location>
        <begin position="150"/>
        <end position="258"/>
    </location>
</feature>
<keyword evidence="2" id="KW-1133">Transmembrane helix</keyword>
<accession>A0ABW7B1Z9</accession>
<feature type="compositionally biased region" description="Polar residues" evidence="1">
    <location>
        <begin position="152"/>
        <end position="162"/>
    </location>
</feature>
<comment type="caution">
    <text evidence="3">The sequence shown here is derived from an EMBL/GenBank/DDBJ whole genome shotgun (WGS) entry which is preliminary data.</text>
</comment>
<dbReference type="Pfam" id="PF10935">
    <property type="entry name" value="DUF2637"/>
    <property type="match status" value="1"/>
</dbReference>
<evidence type="ECO:0000313" key="3">
    <source>
        <dbReference type="EMBL" id="MFG3010088.1"/>
    </source>
</evidence>
<keyword evidence="4" id="KW-1185">Reference proteome</keyword>
<name>A0ABW7B1Z9_9ACTN</name>
<evidence type="ECO:0000256" key="1">
    <source>
        <dbReference type="SAM" id="MobiDB-lite"/>
    </source>
</evidence>
<keyword evidence="2" id="KW-0472">Membrane</keyword>
<feature type="transmembrane region" description="Helical" evidence="2">
    <location>
        <begin position="107"/>
        <end position="126"/>
    </location>
</feature>
<feature type="compositionally biased region" description="Pro residues" evidence="1">
    <location>
        <begin position="165"/>
        <end position="187"/>
    </location>
</feature>
<proteinExistence type="predicted"/>
<dbReference type="InterPro" id="IPR021235">
    <property type="entry name" value="DUF2637"/>
</dbReference>
<reference evidence="3 4" key="1">
    <citation type="submission" date="2024-10" db="EMBL/GenBank/DDBJ databases">
        <title>The Natural Products Discovery Center: Release of the First 8490 Sequenced Strains for Exploring Actinobacteria Biosynthetic Diversity.</title>
        <authorList>
            <person name="Kalkreuter E."/>
            <person name="Kautsar S.A."/>
            <person name="Yang D."/>
            <person name="Bader C.D."/>
            <person name="Teijaro C.N."/>
            <person name="Fluegel L."/>
            <person name="Davis C.M."/>
            <person name="Simpson J.R."/>
            <person name="Lauterbach L."/>
            <person name="Steele A.D."/>
            <person name="Gui C."/>
            <person name="Meng S."/>
            <person name="Li G."/>
            <person name="Viehrig K."/>
            <person name="Ye F."/>
            <person name="Su P."/>
            <person name="Kiefer A.F."/>
            <person name="Nichols A."/>
            <person name="Cepeda A.J."/>
            <person name="Yan W."/>
            <person name="Fan B."/>
            <person name="Jiang Y."/>
            <person name="Adhikari A."/>
            <person name="Zheng C.-J."/>
            <person name="Schuster L."/>
            <person name="Cowan T.M."/>
            <person name="Smanski M.J."/>
            <person name="Chevrette M.G."/>
            <person name="De Carvalho L.P.S."/>
            <person name="Shen B."/>
        </authorList>
    </citation>
    <scope>NUCLEOTIDE SEQUENCE [LARGE SCALE GENOMIC DNA]</scope>
    <source>
        <strain evidence="3 4">NPDC048320</strain>
    </source>
</reference>